<reference evidence="2 3" key="1">
    <citation type="submission" date="2014-09" db="EMBL/GenBank/DDBJ databases">
        <title>Draft genome sequence of Streptomyces natalensis ATCC 27448, producer of the antifungal pimaricin.</title>
        <authorList>
            <person name="Mendes M.V."/>
            <person name="Beites T."/>
            <person name="Pires S."/>
            <person name="Santos C.L."/>
            <person name="Moradas-Ferreira P."/>
        </authorList>
    </citation>
    <scope>NUCLEOTIDE SEQUENCE [LARGE SCALE GENOMIC DNA]</scope>
    <source>
        <strain evidence="2 3">ATCC 27448</strain>
    </source>
</reference>
<dbReference type="InterPro" id="IPR056641">
    <property type="entry name" value="DUF7739"/>
</dbReference>
<dbReference type="AlphaFoldDB" id="A0A0D7CN58"/>
<dbReference type="Proteomes" id="UP000032458">
    <property type="component" value="Unassembled WGS sequence"/>
</dbReference>
<evidence type="ECO:0000259" key="1">
    <source>
        <dbReference type="Pfam" id="PF24881"/>
    </source>
</evidence>
<dbReference type="PATRIC" id="fig|1240678.4.peg.3752"/>
<evidence type="ECO:0000313" key="2">
    <source>
        <dbReference type="EMBL" id="KIZ16852.1"/>
    </source>
</evidence>
<keyword evidence="3" id="KW-1185">Reference proteome</keyword>
<accession>A0A0D7CN58</accession>
<dbReference type="EMBL" id="JRKI01000026">
    <property type="protein sequence ID" value="KIZ16852.1"/>
    <property type="molecule type" value="Genomic_DNA"/>
</dbReference>
<dbReference type="RefSeq" id="WP_030064816.1">
    <property type="nucleotide sequence ID" value="NZ_JRKI01000026.1"/>
</dbReference>
<feature type="domain" description="DUF7739" evidence="1">
    <location>
        <begin position="8"/>
        <end position="105"/>
    </location>
</feature>
<name>A0A0D7CN58_9ACTN</name>
<sequence>MGWNIFHGTDRNNEICRSYTTISNLAQAVADVLPARDWRTLAPVLNHRYGDAYFSVPAADAGRIASLLHKAASHRRMPPDFGDLARELANAAQAAANARQPWEWR</sequence>
<gene>
    <name evidence="2" type="ORF">SNA_17825</name>
</gene>
<proteinExistence type="predicted"/>
<dbReference type="Pfam" id="PF24881">
    <property type="entry name" value="DUF7739"/>
    <property type="match status" value="1"/>
</dbReference>
<organism evidence="2 3">
    <name type="scientific">Streptomyces natalensis ATCC 27448</name>
    <dbReference type="NCBI Taxonomy" id="1240678"/>
    <lineage>
        <taxon>Bacteria</taxon>
        <taxon>Bacillati</taxon>
        <taxon>Actinomycetota</taxon>
        <taxon>Actinomycetes</taxon>
        <taxon>Kitasatosporales</taxon>
        <taxon>Streptomycetaceae</taxon>
        <taxon>Streptomyces</taxon>
    </lineage>
</organism>
<comment type="caution">
    <text evidence="2">The sequence shown here is derived from an EMBL/GenBank/DDBJ whole genome shotgun (WGS) entry which is preliminary data.</text>
</comment>
<evidence type="ECO:0000313" key="3">
    <source>
        <dbReference type="Proteomes" id="UP000032458"/>
    </source>
</evidence>
<protein>
    <recommendedName>
        <fullName evidence="1">DUF7739 domain-containing protein</fullName>
    </recommendedName>
</protein>